<reference evidence="5" key="1">
    <citation type="submission" date="2025-08" db="UniProtKB">
        <authorList>
            <consortium name="RefSeq"/>
        </authorList>
    </citation>
    <scope>IDENTIFICATION</scope>
</reference>
<dbReference type="Pfam" id="PF00685">
    <property type="entry name" value="Sulfotransfer_1"/>
    <property type="match status" value="1"/>
</dbReference>
<feature type="domain" description="Sulfotransferase" evidence="3">
    <location>
        <begin position="55"/>
        <end position="298"/>
    </location>
</feature>
<dbReference type="PANTHER" id="PTHR11783">
    <property type="entry name" value="SULFOTRANSFERASE SULT"/>
    <property type="match status" value="1"/>
</dbReference>
<dbReference type="RefSeq" id="XP_005111033.1">
    <property type="nucleotide sequence ID" value="XM_005110976.3"/>
</dbReference>
<accession>A0ABM0K834</accession>
<name>A0ABM0K834_APLCA</name>
<protein>
    <submittedName>
        <fullName evidence="5">Sulfotransferase 1A1</fullName>
    </submittedName>
</protein>
<evidence type="ECO:0000256" key="2">
    <source>
        <dbReference type="ARBA" id="ARBA00022679"/>
    </source>
</evidence>
<evidence type="ECO:0000256" key="1">
    <source>
        <dbReference type="ARBA" id="ARBA00005771"/>
    </source>
</evidence>
<dbReference type="SUPFAM" id="SSF52540">
    <property type="entry name" value="P-loop containing nucleoside triphosphate hydrolases"/>
    <property type="match status" value="1"/>
</dbReference>
<sequence length="309" mass="35938">MASFVNAEVLERARKKLELIESTLFDGIRFAYFDGLVKDVDETMRHISKAKLRESDVLSCGYMRSGNHWIFEIVSMILTQNVQFSKELLENSFLEFLNDKVDQLLEALPEPKIITSHLRPNYLPTEVVAKQVKVVYILRNPKDTLVSWYEMSTKYEQDNVRFQGTWEEFLELQLAGEYLWGSWFDHVLAWEKFMSDNPEVPVFVAQYEKLKEQPADVIRDLCRFLGQPDTLAEQIATATSFDNMKAGTEEKAKTGPEKFIGEDAHVVVRGLVKSWKTRFTVEQSERFNKAFEEKMAGSELGDRLRKYIY</sequence>
<organism evidence="4 5">
    <name type="scientific">Aplysia californica</name>
    <name type="common">California sea hare</name>
    <dbReference type="NCBI Taxonomy" id="6500"/>
    <lineage>
        <taxon>Eukaryota</taxon>
        <taxon>Metazoa</taxon>
        <taxon>Spiralia</taxon>
        <taxon>Lophotrochozoa</taxon>
        <taxon>Mollusca</taxon>
        <taxon>Gastropoda</taxon>
        <taxon>Heterobranchia</taxon>
        <taxon>Euthyneura</taxon>
        <taxon>Tectipleura</taxon>
        <taxon>Aplysiida</taxon>
        <taxon>Aplysioidea</taxon>
        <taxon>Aplysiidae</taxon>
        <taxon>Aplysia</taxon>
    </lineage>
</organism>
<gene>
    <name evidence="5" type="primary">LOC101863629</name>
</gene>
<proteinExistence type="inferred from homology"/>
<dbReference type="InterPro" id="IPR000863">
    <property type="entry name" value="Sulfotransferase_dom"/>
</dbReference>
<dbReference type="InterPro" id="IPR027417">
    <property type="entry name" value="P-loop_NTPase"/>
</dbReference>
<dbReference type="Proteomes" id="UP000694888">
    <property type="component" value="Unplaced"/>
</dbReference>
<evidence type="ECO:0000313" key="5">
    <source>
        <dbReference type="RefSeq" id="XP_005111033.1"/>
    </source>
</evidence>
<dbReference type="GeneID" id="101863629"/>
<comment type="similarity">
    <text evidence="1">Belongs to the sulfotransferase 1 family.</text>
</comment>
<keyword evidence="2" id="KW-0808">Transferase</keyword>
<evidence type="ECO:0000313" key="4">
    <source>
        <dbReference type="Proteomes" id="UP000694888"/>
    </source>
</evidence>
<evidence type="ECO:0000259" key="3">
    <source>
        <dbReference type="Pfam" id="PF00685"/>
    </source>
</evidence>
<dbReference type="Gene3D" id="3.40.50.300">
    <property type="entry name" value="P-loop containing nucleotide triphosphate hydrolases"/>
    <property type="match status" value="1"/>
</dbReference>
<keyword evidence="4" id="KW-1185">Reference proteome</keyword>